<reference evidence="1 2" key="3">
    <citation type="journal article" date="2022" name="Microbiol. Spectr.">
        <title>Folding features and dynamics of 3D genome architecture in plant fungal pathogens.</title>
        <authorList>
            <person name="Xia C."/>
        </authorList>
    </citation>
    <scope>NUCLEOTIDE SEQUENCE [LARGE SCALE GENOMIC DNA]</scope>
    <source>
        <strain evidence="1 2">93-210</strain>
    </source>
</reference>
<organism evidence="1 2">
    <name type="scientific">Puccinia striiformis f. sp. tritici</name>
    <dbReference type="NCBI Taxonomy" id="168172"/>
    <lineage>
        <taxon>Eukaryota</taxon>
        <taxon>Fungi</taxon>
        <taxon>Dikarya</taxon>
        <taxon>Basidiomycota</taxon>
        <taxon>Pucciniomycotina</taxon>
        <taxon>Pucciniomycetes</taxon>
        <taxon>Pucciniales</taxon>
        <taxon>Pucciniaceae</taxon>
        <taxon>Puccinia</taxon>
    </lineage>
</organism>
<name>A0ACC0ENA0_9BASI</name>
<evidence type="ECO:0000313" key="1">
    <source>
        <dbReference type="EMBL" id="KAI7957109.1"/>
    </source>
</evidence>
<protein>
    <submittedName>
        <fullName evidence="1">Uncharacterized protein</fullName>
    </submittedName>
</protein>
<gene>
    <name evidence="1" type="ORF">MJO28_004204</name>
</gene>
<keyword evidence="2" id="KW-1185">Reference proteome</keyword>
<evidence type="ECO:0000313" key="2">
    <source>
        <dbReference type="Proteomes" id="UP001060170"/>
    </source>
</evidence>
<accession>A0ACC0ENA0</accession>
<dbReference type="EMBL" id="CM045868">
    <property type="protein sequence ID" value="KAI7957109.1"/>
    <property type="molecule type" value="Genomic_DNA"/>
</dbReference>
<proteinExistence type="predicted"/>
<comment type="caution">
    <text evidence="1">The sequence shown here is derived from an EMBL/GenBank/DDBJ whole genome shotgun (WGS) entry which is preliminary data.</text>
</comment>
<dbReference type="Proteomes" id="UP001060170">
    <property type="component" value="Chromosome 4"/>
</dbReference>
<sequence>MWIGLCTLPLFLLVTGVRSYDRAQIDECFEKKIYRECVKEYGQWKHLPRATLVDFISASTDTQHALYQPPIAKISHWKNLAIVALSPAFVINVHRWPTAKTGLGCTGVPAPEKPLGGCGAVSGEYYQACLDKYDPGCKYVPIDDYQNCCTGEIEPIKLHLNIQVTRRKPASYLADGKLSAKGTDSPRGRLGAFLPFLCSDLSYHS</sequence>
<reference evidence="2" key="1">
    <citation type="journal article" date="2018" name="BMC Genomics">
        <title>Genomic insights into host adaptation between the wheat stripe rust pathogen (Puccinia striiformis f. sp. tritici) and the barley stripe rust pathogen (Puccinia striiformis f. sp. hordei).</title>
        <authorList>
            <person name="Xia C."/>
            <person name="Wang M."/>
            <person name="Yin C."/>
            <person name="Cornejo O.E."/>
            <person name="Hulbert S.H."/>
            <person name="Chen X."/>
        </authorList>
    </citation>
    <scope>NUCLEOTIDE SEQUENCE [LARGE SCALE GENOMIC DNA]</scope>
    <source>
        <strain evidence="2">93-210</strain>
    </source>
</reference>
<reference evidence="2" key="2">
    <citation type="journal article" date="2018" name="Mol. Plant Microbe Interact.">
        <title>Genome sequence resources for the wheat stripe rust pathogen (Puccinia striiformis f. sp. tritici) and the barley stripe rust pathogen (Puccinia striiformis f. sp. hordei).</title>
        <authorList>
            <person name="Xia C."/>
            <person name="Wang M."/>
            <person name="Yin C."/>
            <person name="Cornejo O.E."/>
            <person name="Hulbert S.H."/>
            <person name="Chen X."/>
        </authorList>
    </citation>
    <scope>NUCLEOTIDE SEQUENCE [LARGE SCALE GENOMIC DNA]</scope>
    <source>
        <strain evidence="2">93-210</strain>
    </source>
</reference>